<dbReference type="GO" id="GO:0005829">
    <property type="term" value="C:cytosol"/>
    <property type="evidence" value="ECO:0007669"/>
    <property type="project" value="TreeGrafter"/>
</dbReference>
<organism evidence="2 3">
    <name type="scientific">Saccharothrix australiensis</name>
    <dbReference type="NCBI Taxonomy" id="2072"/>
    <lineage>
        <taxon>Bacteria</taxon>
        <taxon>Bacillati</taxon>
        <taxon>Actinomycetota</taxon>
        <taxon>Actinomycetes</taxon>
        <taxon>Pseudonocardiales</taxon>
        <taxon>Pseudonocardiaceae</taxon>
        <taxon>Saccharothrix</taxon>
    </lineage>
</organism>
<dbReference type="GO" id="GO:0019290">
    <property type="term" value="P:siderophore biosynthetic process"/>
    <property type="evidence" value="ECO:0007669"/>
    <property type="project" value="TreeGrafter"/>
</dbReference>
<evidence type="ECO:0000313" key="3">
    <source>
        <dbReference type="Proteomes" id="UP000282084"/>
    </source>
</evidence>
<dbReference type="EMBL" id="RBXO01000001">
    <property type="protein sequence ID" value="RKT54237.1"/>
    <property type="molecule type" value="Genomic_DNA"/>
</dbReference>
<dbReference type="Proteomes" id="UP000282084">
    <property type="component" value="Unassembled WGS sequence"/>
</dbReference>
<dbReference type="PANTHER" id="PTHR38444:SF1">
    <property type="entry name" value="ENTEROBACTIN BIOSYNTHESIS PROTEIN YBDZ"/>
    <property type="match status" value="1"/>
</dbReference>
<dbReference type="Pfam" id="PF03621">
    <property type="entry name" value="MbtH"/>
    <property type="match status" value="1"/>
</dbReference>
<dbReference type="InterPro" id="IPR037407">
    <property type="entry name" value="MLP_fam"/>
</dbReference>
<evidence type="ECO:0000259" key="1">
    <source>
        <dbReference type="SMART" id="SM00923"/>
    </source>
</evidence>
<protein>
    <submittedName>
        <fullName evidence="2">MbtH protein</fullName>
    </submittedName>
</protein>
<evidence type="ECO:0000313" key="2">
    <source>
        <dbReference type="EMBL" id="RKT54237.1"/>
    </source>
</evidence>
<name>A0A495VZQ3_9PSEU</name>
<dbReference type="Gene3D" id="3.90.820.10">
    <property type="entry name" value="Structural Genomics, Unknown Function 30-nov-00 1gh9 Mol_id"/>
    <property type="match status" value="1"/>
</dbReference>
<accession>A0A495VZQ3</accession>
<comment type="caution">
    <text evidence="2">The sequence shown here is derived from an EMBL/GenBank/DDBJ whole genome shotgun (WGS) entry which is preliminary data.</text>
</comment>
<gene>
    <name evidence="2" type="ORF">C8E97_2853</name>
</gene>
<dbReference type="AlphaFoldDB" id="A0A495VZQ3"/>
<dbReference type="SMART" id="SM00923">
    <property type="entry name" value="MbtH"/>
    <property type="match status" value="1"/>
</dbReference>
<dbReference type="OrthoDB" id="7584480at2"/>
<feature type="domain" description="MbtH-like" evidence="1">
    <location>
        <begin position="3"/>
        <end position="53"/>
    </location>
</feature>
<dbReference type="RefSeq" id="WP_121005710.1">
    <property type="nucleotide sequence ID" value="NZ_RBXO01000001.1"/>
</dbReference>
<reference evidence="2 3" key="1">
    <citation type="submission" date="2018-10" db="EMBL/GenBank/DDBJ databases">
        <title>Sequencing the genomes of 1000 actinobacteria strains.</title>
        <authorList>
            <person name="Klenk H.-P."/>
        </authorList>
    </citation>
    <scope>NUCLEOTIDE SEQUENCE [LARGE SCALE GENOMIC DNA]</scope>
    <source>
        <strain evidence="2 3">DSM 43800</strain>
    </source>
</reference>
<proteinExistence type="predicted"/>
<dbReference type="InterPro" id="IPR005153">
    <property type="entry name" value="MbtH-like_dom"/>
</dbReference>
<keyword evidence="3" id="KW-1185">Reference proteome</keyword>
<dbReference type="PANTHER" id="PTHR38444">
    <property type="entry name" value="ENTEROBACTIN BIOSYNTHESIS PROTEIN YBDZ"/>
    <property type="match status" value="1"/>
</dbReference>
<sequence>MENPFDDDNAEYVVLVNDARQHSLWPATMTVPGGWSRVFGPAERAECLDHVERNWTDIRPVRARA</sequence>
<dbReference type="SUPFAM" id="SSF160582">
    <property type="entry name" value="MbtH-like"/>
    <property type="match status" value="1"/>
</dbReference>
<dbReference type="InterPro" id="IPR038020">
    <property type="entry name" value="MbtH-like_sf"/>
</dbReference>